<dbReference type="RefSeq" id="WP_277731449.1">
    <property type="nucleotide sequence ID" value="NZ_CP120733.1"/>
</dbReference>
<keyword evidence="2" id="KW-1185">Reference proteome</keyword>
<dbReference type="InterPro" id="IPR016155">
    <property type="entry name" value="Mopterin_synth/thiamin_S_b"/>
</dbReference>
<gene>
    <name evidence="1" type="primary">thiS</name>
    <name evidence="1" type="ORF">P4S50_14145</name>
</gene>
<accession>A0ABY8EC89</accession>
<dbReference type="EMBL" id="CP120733">
    <property type="protein sequence ID" value="WFD09520.1"/>
    <property type="molecule type" value="Genomic_DNA"/>
</dbReference>
<protein>
    <submittedName>
        <fullName evidence="1">Sulfur carrier protein ThiS</fullName>
    </submittedName>
</protein>
<proteinExistence type="predicted"/>
<dbReference type="PANTHER" id="PTHR34472">
    <property type="entry name" value="SULFUR CARRIER PROTEIN THIS"/>
    <property type="match status" value="1"/>
</dbReference>
<dbReference type="InterPro" id="IPR012675">
    <property type="entry name" value="Beta-grasp_dom_sf"/>
</dbReference>
<dbReference type="Proteomes" id="UP001222800">
    <property type="component" value="Chromosome"/>
</dbReference>
<dbReference type="NCBIfam" id="TIGR01683">
    <property type="entry name" value="thiS"/>
    <property type="match status" value="1"/>
</dbReference>
<dbReference type="CDD" id="cd00565">
    <property type="entry name" value="Ubl_ThiS"/>
    <property type="match status" value="1"/>
</dbReference>
<sequence length="64" mass="7179">MIVNGDEMSFNKDMTVKDLILNLNLNTQTIVVEVNLNIIPKDQYESTSLHENDKVEIINFVGGG</sequence>
<dbReference type="PANTHER" id="PTHR34472:SF1">
    <property type="entry name" value="SULFUR CARRIER PROTEIN THIS"/>
    <property type="match status" value="1"/>
</dbReference>
<dbReference type="InterPro" id="IPR003749">
    <property type="entry name" value="ThiS/MoaD-like"/>
</dbReference>
<dbReference type="SUPFAM" id="SSF54285">
    <property type="entry name" value="MoaD/ThiS"/>
    <property type="match status" value="1"/>
</dbReference>
<dbReference type="Gene3D" id="3.10.20.30">
    <property type="match status" value="1"/>
</dbReference>
<name>A0ABY8EC89_9FIRM</name>
<dbReference type="InterPro" id="IPR010035">
    <property type="entry name" value="Thi_S"/>
</dbReference>
<reference evidence="1 2" key="1">
    <citation type="submission" date="2023-03" db="EMBL/GenBank/DDBJ databases">
        <title>Complete genome sequence of Tepidibacter sp. SWIR-1, isolated from a deep-sea hydrothermal vent.</title>
        <authorList>
            <person name="Li X."/>
        </authorList>
    </citation>
    <scope>NUCLEOTIDE SEQUENCE [LARGE SCALE GENOMIC DNA]</scope>
    <source>
        <strain evidence="1 2">SWIR-1</strain>
    </source>
</reference>
<dbReference type="Pfam" id="PF02597">
    <property type="entry name" value="ThiS"/>
    <property type="match status" value="1"/>
</dbReference>
<evidence type="ECO:0000313" key="1">
    <source>
        <dbReference type="EMBL" id="WFD09520.1"/>
    </source>
</evidence>
<evidence type="ECO:0000313" key="2">
    <source>
        <dbReference type="Proteomes" id="UP001222800"/>
    </source>
</evidence>
<organism evidence="1 2">
    <name type="scientific">Tepidibacter hydrothermalis</name>
    <dbReference type="NCBI Taxonomy" id="3036126"/>
    <lineage>
        <taxon>Bacteria</taxon>
        <taxon>Bacillati</taxon>
        <taxon>Bacillota</taxon>
        <taxon>Clostridia</taxon>
        <taxon>Peptostreptococcales</taxon>
        <taxon>Peptostreptococcaceae</taxon>
        <taxon>Tepidibacter</taxon>
    </lineage>
</organism>